<gene>
    <name evidence="10 11" type="primary">atpG</name>
    <name evidence="11" type="ORF">SHELI_v1c00670</name>
</gene>
<dbReference type="AlphaFoldDB" id="A0A1B3SJC0"/>
<keyword evidence="7 10" id="KW-0472">Membrane</keyword>
<evidence type="ECO:0000256" key="2">
    <source>
        <dbReference type="ARBA" id="ARBA00004170"/>
    </source>
</evidence>
<evidence type="ECO:0000256" key="10">
    <source>
        <dbReference type="HAMAP-Rule" id="MF_00815"/>
    </source>
</evidence>
<dbReference type="PROSITE" id="PS00153">
    <property type="entry name" value="ATPASE_GAMMA"/>
    <property type="match status" value="1"/>
</dbReference>
<dbReference type="PATRIC" id="fig|216938.3.peg.67"/>
<dbReference type="Proteomes" id="UP000094378">
    <property type="component" value="Chromosome"/>
</dbReference>
<dbReference type="GO" id="GO:0005886">
    <property type="term" value="C:plasma membrane"/>
    <property type="evidence" value="ECO:0007669"/>
    <property type="project" value="UniProtKB-SubCell"/>
</dbReference>
<comment type="subunit">
    <text evidence="10">F-type ATPases have 2 components, CF(1) - the catalytic core - and CF(0) - the membrane proton channel. CF(1) has five subunits: alpha(3), beta(3), gamma(1), delta(1), epsilon(1). CF(0) has three main subunits: a, b and c.</text>
</comment>
<evidence type="ECO:0000256" key="4">
    <source>
        <dbReference type="ARBA" id="ARBA00022448"/>
    </source>
</evidence>
<evidence type="ECO:0000313" key="12">
    <source>
        <dbReference type="Proteomes" id="UP000094378"/>
    </source>
</evidence>
<evidence type="ECO:0000256" key="9">
    <source>
        <dbReference type="ARBA" id="ARBA00023310"/>
    </source>
</evidence>
<comment type="function">
    <text evidence="1 10">Produces ATP from ADP in the presence of a proton gradient across the membrane. The gamma chain is believed to be important in regulating ATPase activity and the flow of protons through the CF(0) complex.</text>
</comment>
<name>A0A1B3SJC0_9MOLU</name>
<comment type="similarity">
    <text evidence="3 10">Belongs to the ATPase gamma chain family.</text>
</comment>
<keyword evidence="9 10" id="KW-0066">ATP synthesis</keyword>
<organism evidence="11 12">
    <name type="scientific">Spiroplasma helicoides</name>
    <dbReference type="NCBI Taxonomy" id="216938"/>
    <lineage>
        <taxon>Bacteria</taxon>
        <taxon>Bacillati</taxon>
        <taxon>Mycoplasmatota</taxon>
        <taxon>Mollicutes</taxon>
        <taxon>Entomoplasmatales</taxon>
        <taxon>Spiroplasmataceae</taxon>
        <taxon>Spiroplasma</taxon>
    </lineage>
</organism>
<dbReference type="HAMAP" id="MF_00815">
    <property type="entry name" value="ATP_synth_gamma_bact"/>
    <property type="match status" value="1"/>
</dbReference>
<dbReference type="InterPro" id="IPR035968">
    <property type="entry name" value="ATP_synth_F1_ATPase_gsu"/>
</dbReference>
<evidence type="ECO:0000256" key="5">
    <source>
        <dbReference type="ARBA" id="ARBA00022781"/>
    </source>
</evidence>
<proteinExistence type="inferred from homology"/>
<dbReference type="Gene3D" id="3.40.1380.10">
    <property type="match status" value="1"/>
</dbReference>
<dbReference type="STRING" id="216938.SHELI_v1c00670"/>
<dbReference type="NCBIfam" id="TIGR01146">
    <property type="entry name" value="ATPsyn_F1gamma"/>
    <property type="match status" value="1"/>
</dbReference>
<dbReference type="GO" id="GO:0042777">
    <property type="term" value="P:proton motive force-driven plasma membrane ATP synthesis"/>
    <property type="evidence" value="ECO:0007669"/>
    <property type="project" value="UniProtKB-UniRule"/>
</dbReference>
<dbReference type="GO" id="GO:0045259">
    <property type="term" value="C:proton-transporting ATP synthase complex"/>
    <property type="evidence" value="ECO:0007669"/>
    <property type="project" value="UniProtKB-KW"/>
</dbReference>
<dbReference type="OrthoDB" id="9812769at2"/>
<dbReference type="Gene3D" id="1.10.287.80">
    <property type="entry name" value="ATP synthase, gamma subunit, helix hairpin domain"/>
    <property type="match status" value="1"/>
</dbReference>
<keyword evidence="5 10" id="KW-0375">Hydrogen ion transport</keyword>
<protein>
    <recommendedName>
        <fullName evidence="10">ATP synthase gamma chain</fullName>
    </recommendedName>
    <alternativeName>
        <fullName evidence="10">ATP synthase F1 sector gamma subunit</fullName>
    </alternativeName>
    <alternativeName>
        <fullName evidence="10">F-ATPase gamma subunit</fullName>
    </alternativeName>
</protein>
<dbReference type="RefSeq" id="WP_069115802.1">
    <property type="nucleotide sequence ID" value="NZ_CP017015.1"/>
</dbReference>
<dbReference type="PRINTS" id="PR00126">
    <property type="entry name" value="ATPASEGAMMA"/>
</dbReference>
<dbReference type="SUPFAM" id="SSF52943">
    <property type="entry name" value="ATP synthase (F1-ATPase), gamma subunit"/>
    <property type="match status" value="1"/>
</dbReference>
<dbReference type="GO" id="GO:0005524">
    <property type="term" value="F:ATP binding"/>
    <property type="evidence" value="ECO:0007669"/>
    <property type="project" value="UniProtKB-UniRule"/>
</dbReference>
<evidence type="ECO:0000256" key="1">
    <source>
        <dbReference type="ARBA" id="ARBA00003456"/>
    </source>
</evidence>
<keyword evidence="6 10" id="KW-0406">Ion transport</keyword>
<dbReference type="GO" id="GO:0046933">
    <property type="term" value="F:proton-transporting ATP synthase activity, rotational mechanism"/>
    <property type="evidence" value="ECO:0007669"/>
    <property type="project" value="UniProtKB-UniRule"/>
</dbReference>
<dbReference type="PANTHER" id="PTHR11693:SF22">
    <property type="entry name" value="ATP SYNTHASE SUBUNIT GAMMA, MITOCHONDRIAL"/>
    <property type="match status" value="1"/>
</dbReference>
<dbReference type="Pfam" id="PF00231">
    <property type="entry name" value="ATP-synt"/>
    <property type="match status" value="1"/>
</dbReference>
<dbReference type="PANTHER" id="PTHR11693">
    <property type="entry name" value="ATP SYNTHASE GAMMA CHAIN"/>
    <property type="match status" value="1"/>
</dbReference>
<evidence type="ECO:0000313" key="11">
    <source>
        <dbReference type="EMBL" id="AOG60022.1"/>
    </source>
</evidence>
<keyword evidence="10" id="KW-1003">Cell membrane</keyword>
<evidence type="ECO:0000256" key="7">
    <source>
        <dbReference type="ARBA" id="ARBA00023136"/>
    </source>
</evidence>
<evidence type="ECO:0000256" key="6">
    <source>
        <dbReference type="ARBA" id="ARBA00023065"/>
    </source>
</evidence>
<accession>A0A1B3SJC0</accession>
<dbReference type="EMBL" id="CP017015">
    <property type="protein sequence ID" value="AOG60022.1"/>
    <property type="molecule type" value="Genomic_DNA"/>
</dbReference>
<comment type="subcellular location">
    <subcellularLocation>
        <location evidence="10">Cell membrane</location>
        <topology evidence="10">Peripheral membrane protein</topology>
    </subcellularLocation>
    <subcellularLocation>
        <location evidence="2">Membrane</location>
        <topology evidence="2">Peripheral membrane protein</topology>
    </subcellularLocation>
</comment>
<dbReference type="CDD" id="cd12151">
    <property type="entry name" value="F1-ATPase_gamma"/>
    <property type="match status" value="1"/>
</dbReference>
<dbReference type="KEGG" id="shj:SHELI_v1c00670"/>
<dbReference type="InterPro" id="IPR000131">
    <property type="entry name" value="ATP_synth_F1_gsu"/>
</dbReference>
<sequence length="282" mass="31237">MPNLSELKTQIASVKDIGKITGAMELVATAKLKRISKRVGDIHAYLDEIYNVFNYIISHSEDSIFLKKPNKEIKKTLWVIISSNLGLCGGYNANIFKKIKGLIGPDDEVVAIGNKAVSYCNSNKLTIRRAITNVDVNYTSQEANYLASDLLGWYSQQEIDALNIVYTKFINNVTYEPTIINLFPIVKTNESKNTGEDILLEPDAETVLATGVSLYLNTIIFGTILESQLSEQASRRTAMEAATKNGKELSETLSIAYNRKRQENITQEISEIVGGANAQSDD</sequence>
<evidence type="ECO:0000256" key="3">
    <source>
        <dbReference type="ARBA" id="ARBA00007681"/>
    </source>
</evidence>
<evidence type="ECO:0000256" key="8">
    <source>
        <dbReference type="ARBA" id="ARBA00023196"/>
    </source>
</evidence>
<keyword evidence="4 10" id="KW-0813">Transport</keyword>
<dbReference type="InterPro" id="IPR023632">
    <property type="entry name" value="ATP_synth_F1_gsu_CS"/>
</dbReference>
<reference evidence="11 12" key="1">
    <citation type="submission" date="2016-08" db="EMBL/GenBank/DDBJ databases">
        <title>Complete genome sequence of Spiroplasma helicoides TABS-2 (DSM 22551).</title>
        <authorList>
            <person name="Shen W.-Y."/>
            <person name="Lo W.-S."/>
            <person name="Lai Y.-C."/>
            <person name="Kuo C.-H."/>
        </authorList>
    </citation>
    <scope>NUCLEOTIDE SEQUENCE [LARGE SCALE GENOMIC DNA]</scope>
    <source>
        <strain evidence="11 12">TABS-2</strain>
    </source>
</reference>
<keyword evidence="12" id="KW-1185">Reference proteome</keyword>
<keyword evidence="8 10" id="KW-0139">CF(1)</keyword>